<evidence type="ECO:0000313" key="12">
    <source>
        <dbReference type="RefSeq" id="XP_021864840.2"/>
    </source>
</evidence>
<keyword evidence="10" id="KW-0732">Signal</keyword>
<dbReference type="KEGG" id="soe:110803623"/>
<dbReference type="InterPro" id="IPR002401">
    <property type="entry name" value="Cyt_P450_E_grp-I"/>
</dbReference>
<reference evidence="11" key="1">
    <citation type="journal article" date="2021" name="Nat. Commun.">
        <title>Genomic analyses provide insights into spinach domestication and the genetic basis of agronomic traits.</title>
        <authorList>
            <person name="Cai X."/>
            <person name="Sun X."/>
            <person name="Xu C."/>
            <person name="Sun H."/>
            <person name="Wang X."/>
            <person name="Ge C."/>
            <person name="Zhang Z."/>
            <person name="Wang Q."/>
            <person name="Fei Z."/>
            <person name="Jiao C."/>
            <person name="Wang Q."/>
        </authorList>
    </citation>
    <scope>NUCLEOTIDE SEQUENCE [LARGE SCALE GENOMIC DNA]</scope>
    <source>
        <strain evidence="11">cv. Varoflay</strain>
    </source>
</reference>
<dbReference type="GO" id="GO:0005506">
    <property type="term" value="F:iron ion binding"/>
    <property type="evidence" value="ECO:0007669"/>
    <property type="project" value="InterPro"/>
</dbReference>
<keyword evidence="6 8" id="KW-0408">Iron</keyword>
<dbReference type="PRINTS" id="PR00463">
    <property type="entry name" value="EP450I"/>
</dbReference>
<dbReference type="InterPro" id="IPR001128">
    <property type="entry name" value="Cyt_P450"/>
</dbReference>
<dbReference type="Proteomes" id="UP000813463">
    <property type="component" value="Chromosome 1"/>
</dbReference>
<evidence type="ECO:0000256" key="5">
    <source>
        <dbReference type="ARBA" id="ARBA00023002"/>
    </source>
</evidence>
<dbReference type="Gene3D" id="1.10.630.10">
    <property type="entry name" value="Cytochrome P450"/>
    <property type="match status" value="1"/>
</dbReference>
<evidence type="ECO:0000256" key="6">
    <source>
        <dbReference type="ARBA" id="ARBA00023004"/>
    </source>
</evidence>
<keyword evidence="7 9" id="KW-0503">Monooxygenase</keyword>
<keyword evidence="3 8" id="KW-0349">Heme</keyword>
<dbReference type="Pfam" id="PF00067">
    <property type="entry name" value="p450"/>
    <property type="match status" value="1"/>
</dbReference>
<organism evidence="11 12">
    <name type="scientific">Spinacia oleracea</name>
    <name type="common">Spinach</name>
    <dbReference type="NCBI Taxonomy" id="3562"/>
    <lineage>
        <taxon>Eukaryota</taxon>
        <taxon>Viridiplantae</taxon>
        <taxon>Streptophyta</taxon>
        <taxon>Embryophyta</taxon>
        <taxon>Tracheophyta</taxon>
        <taxon>Spermatophyta</taxon>
        <taxon>Magnoliopsida</taxon>
        <taxon>eudicotyledons</taxon>
        <taxon>Gunneridae</taxon>
        <taxon>Pentapetalae</taxon>
        <taxon>Caryophyllales</taxon>
        <taxon>Chenopodiaceae</taxon>
        <taxon>Chenopodioideae</taxon>
        <taxon>Anserineae</taxon>
        <taxon>Spinacia</taxon>
    </lineage>
</organism>
<dbReference type="CDD" id="cd11075">
    <property type="entry name" value="CYP77_89"/>
    <property type="match status" value="1"/>
</dbReference>
<keyword evidence="11" id="KW-1185">Reference proteome</keyword>
<dbReference type="AlphaFoldDB" id="A0A9R0KBV6"/>
<dbReference type="PRINTS" id="PR00385">
    <property type="entry name" value="P450"/>
</dbReference>
<evidence type="ECO:0000256" key="8">
    <source>
        <dbReference type="PIRSR" id="PIRSR602401-1"/>
    </source>
</evidence>
<dbReference type="PANTHER" id="PTHR47944:SF19">
    <property type="entry name" value="CYTOCHROME P450 77A4"/>
    <property type="match status" value="1"/>
</dbReference>
<comment type="cofactor">
    <cofactor evidence="1 8">
        <name>heme</name>
        <dbReference type="ChEBI" id="CHEBI:30413"/>
    </cofactor>
</comment>
<reference evidence="12" key="2">
    <citation type="submission" date="2025-08" db="UniProtKB">
        <authorList>
            <consortium name="RefSeq"/>
        </authorList>
    </citation>
    <scope>IDENTIFICATION</scope>
    <source>
        <tissue evidence="12">Leaf</tissue>
    </source>
</reference>
<dbReference type="PANTHER" id="PTHR47944">
    <property type="entry name" value="CYTOCHROME P450 98A9"/>
    <property type="match status" value="1"/>
</dbReference>
<evidence type="ECO:0000256" key="2">
    <source>
        <dbReference type="ARBA" id="ARBA00010617"/>
    </source>
</evidence>
<protein>
    <submittedName>
        <fullName evidence="12">Cytochrome P450 77A4</fullName>
    </submittedName>
</protein>
<dbReference type="GO" id="GO:0016705">
    <property type="term" value="F:oxidoreductase activity, acting on paired donors, with incorporation or reduction of molecular oxygen"/>
    <property type="evidence" value="ECO:0007669"/>
    <property type="project" value="InterPro"/>
</dbReference>
<proteinExistence type="inferred from homology"/>
<dbReference type="RefSeq" id="XP_021864840.2">
    <property type="nucleotide sequence ID" value="XM_022009148.2"/>
</dbReference>
<comment type="similarity">
    <text evidence="2 9">Belongs to the cytochrome P450 family.</text>
</comment>
<feature type="chain" id="PRO_5045666661" evidence="10">
    <location>
        <begin position="18"/>
        <end position="508"/>
    </location>
</feature>
<evidence type="ECO:0000256" key="7">
    <source>
        <dbReference type="ARBA" id="ARBA00023033"/>
    </source>
</evidence>
<dbReference type="GO" id="GO:0004497">
    <property type="term" value="F:monooxygenase activity"/>
    <property type="evidence" value="ECO:0007669"/>
    <property type="project" value="UniProtKB-KW"/>
</dbReference>
<dbReference type="GO" id="GO:0020037">
    <property type="term" value="F:heme binding"/>
    <property type="evidence" value="ECO:0007669"/>
    <property type="project" value="InterPro"/>
</dbReference>
<gene>
    <name evidence="12" type="primary">LOC110803623</name>
</gene>
<feature type="signal peptide" evidence="10">
    <location>
        <begin position="1"/>
        <end position="17"/>
    </location>
</feature>
<keyword evidence="4 8" id="KW-0479">Metal-binding</keyword>
<dbReference type="InterPro" id="IPR036396">
    <property type="entry name" value="Cyt_P450_sf"/>
</dbReference>
<evidence type="ECO:0000256" key="9">
    <source>
        <dbReference type="RuleBase" id="RU000461"/>
    </source>
</evidence>
<dbReference type="InterPro" id="IPR017972">
    <property type="entry name" value="Cyt_P450_CS"/>
</dbReference>
<accession>A0A9R0KBV6</accession>
<keyword evidence="5 9" id="KW-0560">Oxidoreductase</keyword>
<name>A0A9R0KBV6_SPIOL</name>
<dbReference type="GeneID" id="110803623"/>
<sequence>MMLLLLLAIIFFPLLFRRWLTTVKGPKNLPPGPPGWPIGGNLFQFILQRQPFTYLLRDLRKIYGPIFTMQMGQKTFVILTDAKIIHEALVQRGSIFASRPDESPTRLIFSFNKCGINSAKYGPLWRTLRKNLATEMVGSARVKQCAWVRKWALENHMGRLKESAQEKGYVEVISQCRLTICSILICLCFGAKLSEEWVKNIDSVLKEVLLMTIPKLPDFLPALAPLVARGQLRRATALRRKQMDILGPLVQARKVFVESGENPKSSSLDMESPIGAAYVDSLFSLELPGRPDGLCEEALVTLCSELINGGTDTSATIIEWALLHLVLDQEAQQRLYKEIVEVVGENGVVNEDDLEQMPFLNAIIKETTRRHPPGHLLLSHAATEDTVLGGYNIPKDANIEIYTPWVTQDPALWTDPEEFRPERFLPGGEGYEVDWTGNRGVRMIPFGAGRRICPAWSLGTLHVGFLLARMVHAFRWVPIPGSPPDPTEKFSFTMLMKNPLKAIILPRS</sequence>
<feature type="binding site" description="axial binding residue" evidence="8">
    <location>
        <position position="453"/>
    </location>
    <ligand>
        <name>heme</name>
        <dbReference type="ChEBI" id="CHEBI:30413"/>
    </ligand>
    <ligandPart>
        <name>Fe</name>
        <dbReference type="ChEBI" id="CHEBI:18248"/>
    </ligandPart>
</feature>
<dbReference type="SUPFAM" id="SSF48264">
    <property type="entry name" value="Cytochrome P450"/>
    <property type="match status" value="1"/>
</dbReference>
<dbReference type="PROSITE" id="PS00086">
    <property type="entry name" value="CYTOCHROME_P450"/>
    <property type="match status" value="1"/>
</dbReference>
<evidence type="ECO:0000256" key="10">
    <source>
        <dbReference type="SAM" id="SignalP"/>
    </source>
</evidence>
<evidence type="ECO:0000256" key="4">
    <source>
        <dbReference type="ARBA" id="ARBA00022723"/>
    </source>
</evidence>
<evidence type="ECO:0000313" key="11">
    <source>
        <dbReference type="Proteomes" id="UP000813463"/>
    </source>
</evidence>
<evidence type="ECO:0000256" key="3">
    <source>
        <dbReference type="ARBA" id="ARBA00022617"/>
    </source>
</evidence>
<evidence type="ECO:0000256" key="1">
    <source>
        <dbReference type="ARBA" id="ARBA00001971"/>
    </source>
</evidence>